<evidence type="ECO:0000256" key="1">
    <source>
        <dbReference type="SAM" id="MobiDB-lite"/>
    </source>
</evidence>
<proteinExistence type="predicted"/>
<keyword evidence="3" id="KW-1185">Reference proteome</keyword>
<comment type="caution">
    <text evidence="2">The sequence shown here is derived from an EMBL/GenBank/DDBJ whole genome shotgun (WGS) entry which is preliminary data.</text>
</comment>
<evidence type="ECO:0000313" key="2">
    <source>
        <dbReference type="EMBL" id="KAG2565913.1"/>
    </source>
</evidence>
<feature type="compositionally biased region" description="Low complexity" evidence="1">
    <location>
        <begin position="26"/>
        <end position="39"/>
    </location>
</feature>
<sequence length="173" mass="18232">MSSEDPPPGAVPAGASSRRRRRPGRARVGGAPRPRLLELAPPPAPHRPTIRQEGRDGERGAGLVDQAPLGRPGRLAPRQLRAQASPGIRLHPRARHHQELPQVKELSHAQAASSSSATSASNLMRPSRVSPCPPAGVDLHLFQIRGLVCLLAASSSGRRIPSSVTAAQPDCSV</sequence>
<organism evidence="2 3">
    <name type="scientific">Panicum virgatum</name>
    <name type="common">Blackwell switchgrass</name>
    <dbReference type="NCBI Taxonomy" id="38727"/>
    <lineage>
        <taxon>Eukaryota</taxon>
        <taxon>Viridiplantae</taxon>
        <taxon>Streptophyta</taxon>
        <taxon>Embryophyta</taxon>
        <taxon>Tracheophyta</taxon>
        <taxon>Spermatophyta</taxon>
        <taxon>Magnoliopsida</taxon>
        <taxon>Liliopsida</taxon>
        <taxon>Poales</taxon>
        <taxon>Poaceae</taxon>
        <taxon>PACMAD clade</taxon>
        <taxon>Panicoideae</taxon>
        <taxon>Panicodae</taxon>
        <taxon>Paniceae</taxon>
        <taxon>Panicinae</taxon>
        <taxon>Panicum</taxon>
        <taxon>Panicum sect. Hiantes</taxon>
    </lineage>
</organism>
<gene>
    <name evidence="2" type="ORF">PVAP13_7NG160985</name>
</gene>
<dbReference type="Proteomes" id="UP000823388">
    <property type="component" value="Chromosome 7N"/>
</dbReference>
<evidence type="ECO:0000313" key="3">
    <source>
        <dbReference type="Proteomes" id="UP000823388"/>
    </source>
</evidence>
<feature type="compositionally biased region" description="Pro residues" evidence="1">
    <location>
        <begin position="1"/>
        <end position="10"/>
    </location>
</feature>
<name>A0A8T0PV87_PANVG</name>
<accession>A0A8T0PV87</accession>
<feature type="region of interest" description="Disordered" evidence="1">
    <location>
        <begin position="1"/>
        <end position="129"/>
    </location>
</feature>
<dbReference type="EMBL" id="CM029050">
    <property type="protein sequence ID" value="KAG2565913.1"/>
    <property type="molecule type" value="Genomic_DNA"/>
</dbReference>
<feature type="compositionally biased region" description="Low complexity" evidence="1">
    <location>
        <begin position="108"/>
        <end position="121"/>
    </location>
</feature>
<reference evidence="2" key="1">
    <citation type="submission" date="2020-05" db="EMBL/GenBank/DDBJ databases">
        <title>WGS assembly of Panicum virgatum.</title>
        <authorList>
            <person name="Lovell J.T."/>
            <person name="Jenkins J."/>
            <person name="Shu S."/>
            <person name="Juenger T.E."/>
            <person name="Schmutz J."/>
        </authorList>
    </citation>
    <scope>NUCLEOTIDE SEQUENCE</scope>
    <source>
        <strain evidence="2">AP13</strain>
    </source>
</reference>
<protein>
    <submittedName>
        <fullName evidence="2">Uncharacterized protein</fullName>
    </submittedName>
</protein>
<feature type="compositionally biased region" description="Basic and acidic residues" evidence="1">
    <location>
        <begin position="50"/>
        <end position="59"/>
    </location>
</feature>
<dbReference type="AlphaFoldDB" id="A0A8T0PV87"/>